<dbReference type="InterPro" id="IPR039163">
    <property type="entry name" value="EMC7"/>
</dbReference>
<dbReference type="Proteomes" id="UP000822688">
    <property type="component" value="Chromosome 1"/>
</dbReference>
<accession>A0A8T0J9X4</accession>
<gene>
    <name evidence="8" type="ORF">KC19_1G195600</name>
</gene>
<evidence type="ECO:0000256" key="6">
    <source>
        <dbReference type="SAM" id="Phobius"/>
    </source>
</evidence>
<dbReference type="AlphaFoldDB" id="A0A8T0J9X4"/>
<dbReference type="GO" id="GO:0072546">
    <property type="term" value="C:EMC complex"/>
    <property type="evidence" value="ECO:0007669"/>
    <property type="project" value="TreeGrafter"/>
</dbReference>
<dbReference type="EMBL" id="CM026421">
    <property type="protein sequence ID" value="KAG0591713.1"/>
    <property type="molecule type" value="Genomic_DNA"/>
</dbReference>
<proteinExistence type="predicted"/>
<evidence type="ECO:0000259" key="7">
    <source>
        <dbReference type="Pfam" id="PF09430"/>
    </source>
</evidence>
<reference evidence="8" key="1">
    <citation type="submission" date="2020-06" db="EMBL/GenBank/DDBJ databases">
        <title>WGS assembly of Ceratodon purpureus strain R40.</title>
        <authorList>
            <person name="Carey S.B."/>
            <person name="Jenkins J."/>
            <person name="Shu S."/>
            <person name="Lovell J.T."/>
            <person name="Sreedasyam A."/>
            <person name="Maumus F."/>
            <person name="Tiley G.P."/>
            <person name="Fernandez-Pozo N."/>
            <person name="Barry K."/>
            <person name="Chen C."/>
            <person name="Wang M."/>
            <person name="Lipzen A."/>
            <person name="Daum C."/>
            <person name="Saski C.A."/>
            <person name="Payton A.C."/>
            <person name="Mcbreen J.C."/>
            <person name="Conrad R.E."/>
            <person name="Kollar L.M."/>
            <person name="Olsson S."/>
            <person name="Huttunen S."/>
            <person name="Landis J.B."/>
            <person name="Wickett N.J."/>
            <person name="Johnson M.G."/>
            <person name="Rensing S.A."/>
            <person name="Grimwood J."/>
            <person name="Schmutz J."/>
            <person name="Mcdaniel S.F."/>
        </authorList>
    </citation>
    <scope>NUCLEOTIDE SEQUENCE</scope>
    <source>
        <strain evidence="8">R40</strain>
    </source>
</reference>
<sequence length="128" mass="14274">MTGSKPFSKASNAKVILNGGEQVSLIGTDGWFAFERVPAGTQLVEVATALGYFFPPVRVDVSSRLRGEVRASYVEKPDRRISNSLVLEPLREENYYEIRTGIMDLLKSRMFLRIGFSIVSIVVFPMLA</sequence>
<keyword evidence="3" id="KW-0732">Signal</keyword>
<evidence type="ECO:0000313" key="9">
    <source>
        <dbReference type="Proteomes" id="UP000822688"/>
    </source>
</evidence>
<comment type="caution">
    <text evidence="8">The sequence shown here is derived from an EMBL/GenBank/DDBJ whole genome shotgun (WGS) entry which is preliminary data.</text>
</comment>
<name>A0A8T0J9X4_CERPU</name>
<dbReference type="Pfam" id="PF09430">
    <property type="entry name" value="EMC7_beta-sandw"/>
    <property type="match status" value="1"/>
</dbReference>
<dbReference type="PANTHER" id="PTHR13605:SF4">
    <property type="entry name" value="ER MEMBRANE PROTEIN COMPLEX SUBUNIT 7"/>
    <property type="match status" value="1"/>
</dbReference>
<organism evidence="8 9">
    <name type="scientific">Ceratodon purpureus</name>
    <name type="common">Fire moss</name>
    <name type="synonym">Dicranum purpureum</name>
    <dbReference type="NCBI Taxonomy" id="3225"/>
    <lineage>
        <taxon>Eukaryota</taxon>
        <taxon>Viridiplantae</taxon>
        <taxon>Streptophyta</taxon>
        <taxon>Embryophyta</taxon>
        <taxon>Bryophyta</taxon>
        <taxon>Bryophytina</taxon>
        <taxon>Bryopsida</taxon>
        <taxon>Dicranidae</taxon>
        <taxon>Pseudoditrichales</taxon>
        <taxon>Ditrichaceae</taxon>
        <taxon>Ceratodon</taxon>
    </lineage>
</organism>
<keyword evidence="2 6" id="KW-0812">Transmembrane</keyword>
<evidence type="ECO:0000256" key="2">
    <source>
        <dbReference type="ARBA" id="ARBA00022692"/>
    </source>
</evidence>
<evidence type="ECO:0000313" key="8">
    <source>
        <dbReference type="EMBL" id="KAG0591713.1"/>
    </source>
</evidence>
<keyword evidence="5 6" id="KW-0472">Membrane</keyword>
<comment type="subcellular location">
    <subcellularLocation>
        <location evidence="1">Membrane</location>
        <topology evidence="1">Single-pass membrane protein</topology>
    </subcellularLocation>
</comment>
<dbReference type="PANTHER" id="PTHR13605">
    <property type="entry name" value="ER MEMBRANE PROTEIN COMPLEX SUBUNIT 7"/>
    <property type="match status" value="1"/>
</dbReference>
<protein>
    <recommendedName>
        <fullName evidence="7">ER membrane protein complex subunit 7 beta-sandwich domain-containing protein</fullName>
    </recommendedName>
</protein>
<evidence type="ECO:0000256" key="4">
    <source>
        <dbReference type="ARBA" id="ARBA00022989"/>
    </source>
</evidence>
<evidence type="ECO:0000256" key="3">
    <source>
        <dbReference type="ARBA" id="ARBA00022729"/>
    </source>
</evidence>
<keyword evidence="9" id="KW-1185">Reference proteome</keyword>
<feature type="domain" description="ER membrane protein complex subunit 7 beta-sandwich" evidence="7">
    <location>
        <begin position="8"/>
        <end position="112"/>
    </location>
</feature>
<keyword evidence="4 6" id="KW-1133">Transmembrane helix</keyword>
<evidence type="ECO:0000256" key="5">
    <source>
        <dbReference type="ARBA" id="ARBA00023136"/>
    </source>
</evidence>
<evidence type="ECO:0000256" key="1">
    <source>
        <dbReference type="ARBA" id="ARBA00004167"/>
    </source>
</evidence>
<feature type="transmembrane region" description="Helical" evidence="6">
    <location>
        <begin position="110"/>
        <end position="127"/>
    </location>
</feature>
<dbReference type="InterPro" id="IPR019008">
    <property type="entry name" value="Beta_sandwich_EMC7"/>
</dbReference>